<feature type="compositionally biased region" description="Low complexity" evidence="1">
    <location>
        <begin position="81"/>
        <end position="121"/>
    </location>
</feature>
<dbReference type="EMBL" id="JAEUBE010000366">
    <property type="protein sequence ID" value="KAH3663700.1"/>
    <property type="molecule type" value="Genomic_DNA"/>
</dbReference>
<organism evidence="3 4">
    <name type="scientific">Ogataea philodendri</name>
    <dbReference type="NCBI Taxonomy" id="1378263"/>
    <lineage>
        <taxon>Eukaryota</taxon>
        <taxon>Fungi</taxon>
        <taxon>Dikarya</taxon>
        <taxon>Ascomycota</taxon>
        <taxon>Saccharomycotina</taxon>
        <taxon>Pichiomycetes</taxon>
        <taxon>Pichiales</taxon>
        <taxon>Pichiaceae</taxon>
        <taxon>Ogataea</taxon>
    </lineage>
</organism>
<feature type="transmembrane region" description="Helical" evidence="2">
    <location>
        <begin position="17"/>
        <end position="39"/>
    </location>
</feature>
<dbReference type="OrthoDB" id="1927406at2759"/>
<sequence length="121" mass="13002">MKMSQPLANNMGASAEIIFTSSSVFITFLILASGSWWFLKSWLSCSMKLMVSCQYCIIMFLYLPLRPCPTLLNAPDGPPNSSESFSASSSTSFSTSPLSCDNSSSRSSSTPIPSSSRFGGI</sequence>
<accession>A0A9P8P222</accession>
<name>A0A9P8P222_9ASCO</name>
<dbReference type="AlphaFoldDB" id="A0A9P8P222"/>
<reference evidence="3" key="2">
    <citation type="submission" date="2021-01" db="EMBL/GenBank/DDBJ databases">
        <authorList>
            <person name="Schikora-Tamarit M.A."/>
        </authorList>
    </citation>
    <scope>NUCLEOTIDE SEQUENCE</scope>
    <source>
        <strain evidence="3">CBS6075</strain>
    </source>
</reference>
<gene>
    <name evidence="3" type="ORF">OGAPHI_005101</name>
</gene>
<keyword evidence="2" id="KW-1133">Transmembrane helix</keyword>
<dbReference type="RefSeq" id="XP_046060036.1">
    <property type="nucleotide sequence ID" value="XM_046206252.1"/>
</dbReference>
<protein>
    <submittedName>
        <fullName evidence="3">Uncharacterized protein</fullName>
    </submittedName>
</protein>
<evidence type="ECO:0000313" key="3">
    <source>
        <dbReference type="EMBL" id="KAH3663700.1"/>
    </source>
</evidence>
<dbReference type="GeneID" id="70237065"/>
<evidence type="ECO:0000313" key="4">
    <source>
        <dbReference type="Proteomes" id="UP000769157"/>
    </source>
</evidence>
<dbReference type="Proteomes" id="UP000769157">
    <property type="component" value="Unassembled WGS sequence"/>
</dbReference>
<evidence type="ECO:0000256" key="1">
    <source>
        <dbReference type="SAM" id="MobiDB-lite"/>
    </source>
</evidence>
<keyword evidence="2" id="KW-0472">Membrane</keyword>
<reference evidence="3" key="1">
    <citation type="journal article" date="2021" name="Open Biol.">
        <title>Shared evolutionary footprints suggest mitochondrial oxidative damage underlies multiple complex I losses in fungi.</title>
        <authorList>
            <person name="Schikora-Tamarit M.A."/>
            <person name="Marcet-Houben M."/>
            <person name="Nosek J."/>
            <person name="Gabaldon T."/>
        </authorList>
    </citation>
    <scope>NUCLEOTIDE SEQUENCE</scope>
    <source>
        <strain evidence="3">CBS6075</strain>
    </source>
</reference>
<proteinExistence type="predicted"/>
<feature type="region of interest" description="Disordered" evidence="1">
    <location>
        <begin position="77"/>
        <end position="121"/>
    </location>
</feature>
<keyword evidence="2" id="KW-0812">Transmembrane</keyword>
<keyword evidence="4" id="KW-1185">Reference proteome</keyword>
<evidence type="ECO:0000256" key="2">
    <source>
        <dbReference type="SAM" id="Phobius"/>
    </source>
</evidence>
<comment type="caution">
    <text evidence="3">The sequence shown here is derived from an EMBL/GenBank/DDBJ whole genome shotgun (WGS) entry which is preliminary data.</text>
</comment>